<dbReference type="GO" id="GO:0005634">
    <property type="term" value="C:nucleus"/>
    <property type="evidence" value="ECO:0007669"/>
    <property type="project" value="UniProtKB-SubCell"/>
</dbReference>
<keyword evidence="4" id="KW-0227">DNA damage</keyword>
<comment type="similarity">
    <text evidence="2">Belongs to the tyrosyl-DNA phosphodiesterase family.</text>
</comment>
<dbReference type="Proteomes" id="UP000095283">
    <property type="component" value="Unplaced"/>
</dbReference>
<dbReference type="GO" id="GO:0004527">
    <property type="term" value="F:exonuclease activity"/>
    <property type="evidence" value="ECO:0007669"/>
    <property type="project" value="UniProtKB-KW"/>
</dbReference>
<evidence type="ECO:0000313" key="10">
    <source>
        <dbReference type="WBParaSite" id="Hba_20344"/>
    </source>
</evidence>
<keyword evidence="7" id="KW-0234">DNA repair</keyword>
<evidence type="ECO:0000256" key="4">
    <source>
        <dbReference type="ARBA" id="ARBA00022763"/>
    </source>
</evidence>
<evidence type="ECO:0000256" key="5">
    <source>
        <dbReference type="ARBA" id="ARBA00022801"/>
    </source>
</evidence>
<keyword evidence="6" id="KW-0269">Exonuclease</keyword>
<organism evidence="9 10">
    <name type="scientific">Heterorhabditis bacteriophora</name>
    <name type="common">Entomopathogenic nematode worm</name>
    <dbReference type="NCBI Taxonomy" id="37862"/>
    <lineage>
        <taxon>Eukaryota</taxon>
        <taxon>Metazoa</taxon>
        <taxon>Ecdysozoa</taxon>
        <taxon>Nematoda</taxon>
        <taxon>Chromadorea</taxon>
        <taxon>Rhabditida</taxon>
        <taxon>Rhabditina</taxon>
        <taxon>Rhabditomorpha</taxon>
        <taxon>Strongyloidea</taxon>
        <taxon>Heterorhabditidae</taxon>
        <taxon>Heterorhabditis</taxon>
    </lineage>
</organism>
<evidence type="ECO:0000256" key="8">
    <source>
        <dbReference type="ARBA" id="ARBA00023242"/>
    </source>
</evidence>
<dbReference type="GO" id="GO:0006281">
    <property type="term" value="P:DNA repair"/>
    <property type="evidence" value="ECO:0007669"/>
    <property type="project" value="UniProtKB-KW"/>
</dbReference>
<dbReference type="WBParaSite" id="Hba_20344">
    <property type="protein sequence ID" value="Hba_20344"/>
    <property type="gene ID" value="Hba_20344"/>
</dbReference>
<dbReference type="Gene3D" id="3.30.870.10">
    <property type="entry name" value="Endonuclease Chain A"/>
    <property type="match status" value="1"/>
</dbReference>
<evidence type="ECO:0000313" key="9">
    <source>
        <dbReference type="Proteomes" id="UP000095283"/>
    </source>
</evidence>
<dbReference type="InterPro" id="IPR010347">
    <property type="entry name" value="Tdp1"/>
</dbReference>
<keyword evidence="9" id="KW-1185">Reference proteome</keyword>
<sequence>MKRIKTVETSLSGKYGPSSTKKLKNKALTKSHMQRLVSGHMYFTKVAVLPDIFNENAFSLSDVLEIIRPILSIHFNFMIETEWLINQYPCLCRETPITLVVGEKMGTDKNNLMRDAKKWENITVLGAKLPISFGTHHTKLSIFECETKIHVIISTANLIEENSNFFLIYPCVEDVRGSIEGYSSGNSLRYQESIALRQLWLKEVMCKWRSNKMGRTHAMPHVKSYVEIVDGVPRWILLTSANLSKAAWGDLQKNGTQLMIRSYELGVLITDPAKIKLPFDYPILKYTSKDEPWIYDKSYVDPDSLDREWIVSHK</sequence>
<keyword evidence="5" id="KW-0378">Hydrolase</keyword>
<dbReference type="GO" id="GO:0003697">
    <property type="term" value="F:single-stranded DNA binding"/>
    <property type="evidence" value="ECO:0007669"/>
    <property type="project" value="TreeGrafter"/>
</dbReference>
<dbReference type="PANTHER" id="PTHR12415">
    <property type="entry name" value="TYROSYL-DNA PHOSPHODIESTERASE 1"/>
    <property type="match status" value="1"/>
</dbReference>
<dbReference type="PANTHER" id="PTHR12415:SF0">
    <property type="entry name" value="TYROSYL-DNA PHOSPHODIESTERASE 1"/>
    <property type="match status" value="1"/>
</dbReference>
<dbReference type="SUPFAM" id="SSF56024">
    <property type="entry name" value="Phospholipase D/nuclease"/>
    <property type="match status" value="2"/>
</dbReference>
<evidence type="ECO:0000256" key="6">
    <source>
        <dbReference type="ARBA" id="ARBA00022839"/>
    </source>
</evidence>
<reference evidence="10" key="1">
    <citation type="submission" date="2016-11" db="UniProtKB">
        <authorList>
            <consortium name="WormBaseParasite"/>
        </authorList>
    </citation>
    <scope>IDENTIFICATION</scope>
</reference>
<proteinExistence type="inferred from homology"/>
<protein>
    <submittedName>
        <fullName evidence="10">Tyrosyl-DNA phosphodiesterase 1</fullName>
    </submittedName>
</protein>
<evidence type="ECO:0000256" key="7">
    <source>
        <dbReference type="ARBA" id="ARBA00023204"/>
    </source>
</evidence>
<dbReference type="GO" id="GO:0003690">
    <property type="term" value="F:double-stranded DNA binding"/>
    <property type="evidence" value="ECO:0007669"/>
    <property type="project" value="TreeGrafter"/>
</dbReference>
<evidence type="ECO:0000256" key="3">
    <source>
        <dbReference type="ARBA" id="ARBA00022722"/>
    </source>
</evidence>
<name>A0A1I7XRI7_HETBA</name>
<dbReference type="AlphaFoldDB" id="A0A1I7XRI7"/>
<dbReference type="Pfam" id="PF06087">
    <property type="entry name" value="Tyr-DNA_phospho"/>
    <property type="match status" value="2"/>
</dbReference>
<keyword evidence="3" id="KW-0540">Nuclease</keyword>
<dbReference type="GO" id="GO:0017005">
    <property type="term" value="F:3'-tyrosyl-DNA phosphodiesterase activity"/>
    <property type="evidence" value="ECO:0007669"/>
    <property type="project" value="TreeGrafter"/>
</dbReference>
<accession>A0A1I7XRI7</accession>
<evidence type="ECO:0000256" key="1">
    <source>
        <dbReference type="ARBA" id="ARBA00004123"/>
    </source>
</evidence>
<evidence type="ECO:0000256" key="2">
    <source>
        <dbReference type="ARBA" id="ARBA00010205"/>
    </source>
</evidence>
<comment type="subcellular location">
    <subcellularLocation>
        <location evidence="1">Nucleus</location>
    </subcellularLocation>
</comment>
<keyword evidence="8" id="KW-0539">Nucleus</keyword>